<feature type="transmembrane region" description="Helical" evidence="1">
    <location>
        <begin position="94"/>
        <end position="117"/>
    </location>
</feature>
<dbReference type="AlphaFoldDB" id="A0A3B0ZCK6"/>
<feature type="transmembrane region" description="Helical" evidence="1">
    <location>
        <begin position="234"/>
        <end position="254"/>
    </location>
</feature>
<feature type="transmembrane region" description="Helical" evidence="1">
    <location>
        <begin position="195"/>
        <end position="213"/>
    </location>
</feature>
<dbReference type="EMBL" id="UOFP01000019">
    <property type="protein sequence ID" value="VAW83989.1"/>
    <property type="molecule type" value="Genomic_DNA"/>
</dbReference>
<feature type="transmembrane region" description="Helical" evidence="1">
    <location>
        <begin position="338"/>
        <end position="360"/>
    </location>
</feature>
<feature type="transmembrane region" description="Helical" evidence="1">
    <location>
        <begin position="266"/>
        <end position="295"/>
    </location>
</feature>
<feature type="transmembrane region" description="Helical" evidence="1">
    <location>
        <begin position="156"/>
        <end position="175"/>
    </location>
</feature>
<dbReference type="Gene3D" id="1.20.1740.10">
    <property type="entry name" value="Amino acid/polyamine transporter I"/>
    <property type="match status" value="1"/>
</dbReference>
<feature type="transmembrane region" description="Helical" evidence="1">
    <location>
        <begin position="21"/>
        <end position="41"/>
    </location>
</feature>
<reference evidence="2" key="1">
    <citation type="submission" date="2018-06" db="EMBL/GenBank/DDBJ databases">
        <authorList>
            <person name="Zhirakovskaya E."/>
        </authorList>
    </citation>
    <scope>NUCLEOTIDE SEQUENCE</scope>
</reference>
<keyword evidence="1" id="KW-0472">Membrane</keyword>
<evidence type="ECO:0000256" key="1">
    <source>
        <dbReference type="SAM" id="Phobius"/>
    </source>
</evidence>
<evidence type="ECO:0008006" key="3">
    <source>
        <dbReference type="Google" id="ProtNLM"/>
    </source>
</evidence>
<keyword evidence="1" id="KW-1133">Transmembrane helix</keyword>
<feature type="transmembrane region" description="Helical" evidence="1">
    <location>
        <begin position="47"/>
        <end position="66"/>
    </location>
</feature>
<proteinExistence type="predicted"/>
<gene>
    <name evidence="2" type="ORF">MNBD_GAMMA18-2435</name>
</gene>
<name>A0A3B0ZCK6_9ZZZZ</name>
<keyword evidence="1" id="KW-0812">Transmembrane</keyword>
<organism evidence="2">
    <name type="scientific">hydrothermal vent metagenome</name>
    <dbReference type="NCBI Taxonomy" id="652676"/>
    <lineage>
        <taxon>unclassified sequences</taxon>
        <taxon>metagenomes</taxon>
        <taxon>ecological metagenomes</taxon>
    </lineage>
</organism>
<accession>A0A3B0ZCK6</accession>
<sequence length="387" mass="41995">MKRQQTLEADHASAGQIIPAMSTPLASIFGSGFLVVVPVLASAVGPYAVLAMIVVALIAFLVGSIVRHNILCAEPVLAQGDNSLTLFAERLSSFALVAAYVVSICLYVHILSSFVLASFGLDTAFNKSLMTTVIIGIITIIGLLGGLKPLEKLERWALYVTIAILGLLLFMFAVYDLNQYITLKQFTLPEMPDRTAWEIITIVAGTLIIVQGFETTRYLGEEFDPSTRIKASRWSQYFSLSIYLLFVALALPIVSVLNGVYDDNSLITLAATASLLLPVPLIIAAVMSQFSAAVADMLAATANLKETSRHRISRRWGYLLVGVTAMLLAWTSSTFEIIALASRAFAFYYLLQCVVAFSVCSNIKQRILFIFIGAILAFVLIFAVPAG</sequence>
<protein>
    <recommendedName>
        <fullName evidence="3">Amino acid permease</fullName>
    </recommendedName>
</protein>
<evidence type="ECO:0000313" key="2">
    <source>
        <dbReference type="EMBL" id="VAW83989.1"/>
    </source>
</evidence>
<feature type="transmembrane region" description="Helical" evidence="1">
    <location>
        <begin position="367"/>
        <end position="386"/>
    </location>
</feature>
<feature type="transmembrane region" description="Helical" evidence="1">
    <location>
        <begin position="129"/>
        <end position="147"/>
    </location>
</feature>
<feature type="transmembrane region" description="Helical" evidence="1">
    <location>
        <begin position="316"/>
        <end position="332"/>
    </location>
</feature>